<keyword evidence="2" id="KW-1185">Reference proteome</keyword>
<gene>
    <name evidence="1" type="ORF">ANCDUO_22910</name>
</gene>
<evidence type="ECO:0000313" key="2">
    <source>
        <dbReference type="Proteomes" id="UP000054047"/>
    </source>
</evidence>
<name>A0A0C2BT20_9BILA</name>
<organism evidence="1 2">
    <name type="scientific">Ancylostoma duodenale</name>
    <dbReference type="NCBI Taxonomy" id="51022"/>
    <lineage>
        <taxon>Eukaryota</taxon>
        <taxon>Metazoa</taxon>
        <taxon>Ecdysozoa</taxon>
        <taxon>Nematoda</taxon>
        <taxon>Chromadorea</taxon>
        <taxon>Rhabditida</taxon>
        <taxon>Rhabditina</taxon>
        <taxon>Rhabditomorpha</taxon>
        <taxon>Strongyloidea</taxon>
        <taxon>Ancylostomatidae</taxon>
        <taxon>Ancylostomatinae</taxon>
        <taxon>Ancylostoma</taxon>
    </lineage>
</organism>
<dbReference type="AlphaFoldDB" id="A0A0C2BT20"/>
<dbReference type="EMBL" id="KN768167">
    <property type="protein sequence ID" value="KIH47033.1"/>
    <property type="molecule type" value="Genomic_DNA"/>
</dbReference>
<dbReference type="Proteomes" id="UP000054047">
    <property type="component" value="Unassembled WGS sequence"/>
</dbReference>
<reference evidence="1 2" key="1">
    <citation type="submission" date="2013-12" db="EMBL/GenBank/DDBJ databases">
        <title>Draft genome of the parsitic nematode Ancylostoma duodenale.</title>
        <authorList>
            <person name="Mitreva M."/>
        </authorList>
    </citation>
    <scope>NUCLEOTIDE SEQUENCE [LARGE SCALE GENOMIC DNA]</scope>
    <source>
        <strain evidence="1 2">Zhejiang</strain>
    </source>
</reference>
<sequence length="68" mass="7854">MVYGPTPKLLSNESKRQQDCPYSYQTVLNPSSQTLQMLYYDIYHPAPIQPASEVEEHPLKNSLKLDEQ</sequence>
<protein>
    <submittedName>
        <fullName evidence="1">Uncharacterized protein</fullName>
    </submittedName>
</protein>
<proteinExistence type="predicted"/>
<evidence type="ECO:0000313" key="1">
    <source>
        <dbReference type="EMBL" id="KIH47033.1"/>
    </source>
</evidence>
<accession>A0A0C2BT20</accession>